<sequence>MMRIQSSLLFSLRDMNHLIHILTFLRQLLITCIGFPMNSMVLTYDVQECIFLDLVSTQVVVKTINVC</sequence>
<dbReference type="EMBL" id="GBRH01170335">
    <property type="protein sequence ID" value="JAE27561.1"/>
    <property type="molecule type" value="Transcribed_RNA"/>
</dbReference>
<dbReference type="AlphaFoldDB" id="A0A0A9GYA7"/>
<evidence type="ECO:0000313" key="1">
    <source>
        <dbReference type="EMBL" id="JAE27561.1"/>
    </source>
</evidence>
<reference evidence="1" key="2">
    <citation type="journal article" date="2015" name="Data Brief">
        <title>Shoot transcriptome of the giant reed, Arundo donax.</title>
        <authorList>
            <person name="Barrero R.A."/>
            <person name="Guerrero F.D."/>
            <person name="Moolhuijzen P."/>
            <person name="Goolsby J.A."/>
            <person name="Tidwell J."/>
            <person name="Bellgard S.E."/>
            <person name="Bellgard M.I."/>
        </authorList>
    </citation>
    <scope>NUCLEOTIDE SEQUENCE</scope>
    <source>
        <tissue evidence="1">Shoot tissue taken approximately 20 cm above the soil surface</tissue>
    </source>
</reference>
<reference evidence="1" key="1">
    <citation type="submission" date="2014-09" db="EMBL/GenBank/DDBJ databases">
        <authorList>
            <person name="Magalhaes I.L.F."/>
            <person name="Oliveira U."/>
            <person name="Santos F.R."/>
            <person name="Vidigal T.H.D.A."/>
            <person name="Brescovit A.D."/>
            <person name="Santos A.J."/>
        </authorList>
    </citation>
    <scope>NUCLEOTIDE SEQUENCE</scope>
    <source>
        <tissue evidence="1">Shoot tissue taken approximately 20 cm above the soil surface</tissue>
    </source>
</reference>
<organism evidence="1">
    <name type="scientific">Arundo donax</name>
    <name type="common">Giant reed</name>
    <name type="synonym">Donax arundinaceus</name>
    <dbReference type="NCBI Taxonomy" id="35708"/>
    <lineage>
        <taxon>Eukaryota</taxon>
        <taxon>Viridiplantae</taxon>
        <taxon>Streptophyta</taxon>
        <taxon>Embryophyta</taxon>
        <taxon>Tracheophyta</taxon>
        <taxon>Spermatophyta</taxon>
        <taxon>Magnoliopsida</taxon>
        <taxon>Liliopsida</taxon>
        <taxon>Poales</taxon>
        <taxon>Poaceae</taxon>
        <taxon>PACMAD clade</taxon>
        <taxon>Arundinoideae</taxon>
        <taxon>Arundineae</taxon>
        <taxon>Arundo</taxon>
    </lineage>
</organism>
<accession>A0A0A9GYA7</accession>
<protein>
    <submittedName>
        <fullName evidence="1">Uncharacterized protein</fullName>
    </submittedName>
</protein>
<name>A0A0A9GYA7_ARUDO</name>
<proteinExistence type="predicted"/>